<comment type="caution">
    <text evidence="1">The sequence shown here is derived from an EMBL/GenBank/DDBJ whole genome shotgun (WGS) entry which is preliminary data.</text>
</comment>
<proteinExistence type="predicted"/>
<gene>
    <name evidence="1" type="ORF">J0I24_08410</name>
</gene>
<dbReference type="AlphaFoldDB" id="A0A8I1SX99"/>
<dbReference type="InterPro" id="IPR029032">
    <property type="entry name" value="AhpD-like"/>
</dbReference>
<sequence length="45" mass="4877">MPAEHEPLIEQGNHFHAAVYGPEGALDRKTRRLIGLGAALVTNQP</sequence>
<dbReference type="Gene3D" id="1.20.1290.10">
    <property type="entry name" value="AhpD-like"/>
    <property type="match status" value="1"/>
</dbReference>
<dbReference type="RefSeq" id="WP_276729957.1">
    <property type="nucleotide sequence ID" value="NZ_JAFKMR010000017.1"/>
</dbReference>
<evidence type="ECO:0000313" key="2">
    <source>
        <dbReference type="Proteomes" id="UP000664800"/>
    </source>
</evidence>
<evidence type="ECO:0000313" key="1">
    <source>
        <dbReference type="EMBL" id="MBN8744321.1"/>
    </source>
</evidence>
<accession>A0A8I1SX99</accession>
<organism evidence="1 2">
    <name type="scientific">Thiomonas arsenitoxydans (strain DSM 22701 / CIP 110005 / 3As)</name>
    <dbReference type="NCBI Taxonomy" id="426114"/>
    <lineage>
        <taxon>Bacteria</taxon>
        <taxon>Pseudomonadati</taxon>
        <taxon>Pseudomonadota</taxon>
        <taxon>Betaproteobacteria</taxon>
        <taxon>Burkholderiales</taxon>
        <taxon>Thiomonas</taxon>
    </lineage>
</organism>
<protein>
    <submittedName>
        <fullName evidence="1">Uncharacterized protein</fullName>
    </submittedName>
</protein>
<dbReference type="SUPFAM" id="SSF69118">
    <property type="entry name" value="AhpD-like"/>
    <property type="match status" value="1"/>
</dbReference>
<name>A0A8I1SX99_THIA3</name>
<dbReference type="Proteomes" id="UP000664800">
    <property type="component" value="Unassembled WGS sequence"/>
</dbReference>
<reference evidence="1" key="1">
    <citation type="submission" date="2021-02" db="EMBL/GenBank/DDBJ databases">
        <title>Thiocyanate and organic carbon inputs drive convergent selection for specific autotrophic Afipia and Thiobacillus strains within complex microbiomes.</title>
        <authorList>
            <person name="Huddy R.J."/>
            <person name="Sachdeva R."/>
            <person name="Kadzinga F."/>
            <person name="Kantor R.S."/>
            <person name="Harrison S.T.L."/>
            <person name="Banfield J.F."/>
        </authorList>
    </citation>
    <scope>NUCLEOTIDE SEQUENCE</scope>
    <source>
        <strain evidence="1">SCN18_13_7_16_R3_B_64_19</strain>
    </source>
</reference>
<dbReference type="EMBL" id="JAFKMR010000017">
    <property type="protein sequence ID" value="MBN8744321.1"/>
    <property type="molecule type" value="Genomic_DNA"/>
</dbReference>